<dbReference type="STRING" id="200378.SAMN05216553_103353"/>
<evidence type="ECO:0000256" key="1">
    <source>
        <dbReference type="ARBA" id="ARBA00022801"/>
    </source>
</evidence>
<reference evidence="4" key="1">
    <citation type="submission" date="2016-10" db="EMBL/GenBank/DDBJ databases">
        <authorList>
            <person name="Varghese N."/>
            <person name="Submissions S."/>
        </authorList>
    </citation>
    <scope>NUCLEOTIDE SEQUENCE [LARGE SCALE GENOMIC DNA]</scope>
    <source>
        <strain evidence="4">CGMCC 4.3506</strain>
    </source>
</reference>
<dbReference type="AlphaFoldDB" id="A0A1G7P1I0"/>
<dbReference type="PRINTS" id="PR00412">
    <property type="entry name" value="EPOXHYDRLASE"/>
</dbReference>
<evidence type="ECO:0000313" key="3">
    <source>
        <dbReference type="EMBL" id="SDF80113.1"/>
    </source>
</evidence>
<dbReference type="GO" id="GO:0016787">
    <property type="term" value="F:hydrolase activity"/>
    <property type="evidence" value="ECO:0007669"/>
    <property type="project" value="UniProtKB-KW"/>
</dbReference>
<dbReference type="InterPro" id="IPR029058">
    <property type="entry name" value="AB_hydrolase_fold"/>
</dbReference>
<dbReference type="Proteomes" id="UP000199623">
    <property type="component" value="Unassembled WGS sequence"/>
</dbReference>
<dbReference type="EMBL" id="FNCC01000003">
    <property type="protein sequence ID" value="SDF80113.1"/>
    <property type="molecule type" value="Genomic_DNA"/>
</dbReference>
<protein>
    <submittedName>
        <fullName evidence="3">Pimeloyl-ACP methyl ester carboxylesterase</fullName>
    </submittedName>
</protein>
<sequence>MRVRSGEVDLAVQVRGTSGPVVLLVHGYPDTHEVWDRVAPLLEQDFRVVTYDVRGAGASTAPFTEDGYRLEHLAADLFAVIDAVSPDEPVHLVGHDWGSIQSWEAATTPGARIATFTSISGPCLDHLAHWTRQGLSVARVRQSLRSWYVAAFHLPAVGPWVWRRFLARNWATVLRRSEGVVVTPPPTLADDAVRGISLYRANIRPVMRAPRDRVATMPVQVVEPLRDRYIRTGPLDLERWAPSLRRAPVAAGHWAVLSHPAEIARLVRRFITDLTD</sequence>
<evidence type="ECO:0000259" key="2">
    <source>
        <dbReference type="Pfam" id="PF00561"/>
    </source>
</evidence>
<name>A0A1G7P1I0_9PSEU</name>
<gene>
    <name evidence="3" type="ORF">SAMN05216553_103353</name>
</gene>
<accession>A0A1G7P1I0</accession>
<dbReference type="SUPFAM" id="SSF53474">
    <property type="entry name" value="alpha/beta-Hydrolases"/>
    <property type="match status" value="1"/>
</dbReference>
<dbReference type="InterPro" id="IPR000639">
    <property type="entry name" value="Epox_hydrolase-like"/>
</dbReference>
<dbReference type="PANTHER" id="PTHR43329">
    <property type="entry name" value="EPOXIDE HYDROLASE"/>
    <property type="match status" value="1"/>
</dbReference>
<keyword evidence="4" id="KW-1185">Reference proteome</keyword>
<proteinExistence type="predicted"/>
<dbReference type="InterPro" id="IPR000073">
    <property type="entry name" value="AB_hydrolase_1"/>
</dbReference>
<evidence type="ECO:0000313" key="4">
    <source>
        <dbReference type="Proteomes" id="UP000199623"/>
    </source>
</evidence>
<dbReference type="Gene3D" id="3.40.50.1820">
    <property type="entry name" value="alpha/beta hydrolase"/>
    <property type="match status" value="1"/>
</dbReference>
<organism evidence="3 4">
    <name type="scientific">Lentzea fradiae</name>
    <dbReference type="NCBI Taxonomy" id="200378"/>
    <lineage>
        <taxon>Bacteria</taxon>
        <taxon>Bacillati</taxon>
        <taxon>Actinomycetota</taxon>
        <taxon>Actinomycetes</taxon>
        <taxon>Pseudonocardiales</taxon>
        <taxon>Pseudonocardiaceae</taxon>
        <taxon>Lentzea</taxon>
    </lineage>
</organism>
<feature type="domain" description="AB hydrolase-1" evidence="2">
    <location>
        <begin position="20"/>
        <end position="146"/>
    </location>
</feature>
<keyword evidence="1" id="KW-0378">Hydrolase</keyword>
<dbReference type="Pfam" id="PF00561">
    <property type="entry name" value="Abhydrolase_1"/>
    <property type="match status" value="1"/>
</dbReference>